<dbReference type="AlphaFoldDB" id="A0A9Q1QF11"/>
<evidence type="ECO:0000256" key="3">
    <source>
        <dbReference type="ARBA" id="ARBA00022512"/>
    </source>
</evidence>
<evidence type="ECO:0000256" key="4">
    <source>
        <dbReference type="ARBA" id="ARBA00022525"/>
    </source>
</evidence>
<keyword evidence="10" id="KW-0732">Signal</keyword>
<comment type="subcellular location">
    <subcellularLocation>
        <location evidence="1">Secreted</location>
        <location evidence="1">Cell wall</location>
    </subcellularLocation>
</comment>
<evidence type="ECO:0000313" key="11">
    <source>
        <dbReference type="EMBL" id="KAJ8439379.1"/>
    </source>
</evidence>
<feature type="active site" evidence="8">
    <location>
        <position position="250"/>
    </location>
</feature>
<dbReference type="InterPro" id="IPR012334">
    <property type="entry name" value="Pectin_lyas_fold"/>
</dbReference>
<dbReference type="PANTHER" id="PTHR31375">
    <property type="match status" value="1"/>
</dbReference>
<evidence type="ECO:0000256" key="9">
    <source>
        <dbReference type="RuleBase" id="RU361169"/>
    </source>
</evidence>
<dbReference type="SMART" id="SM00710">
    <property type="entry name" value="PbH1"/>
    <property type="match status" value="15"/>
</dbReference>
<dbReference type="InterPro" id="IPR011050">
    <property type="entry name" value="Pectin_lyase_fold/virulence"/>
</dbReference>
<evidence type="ECO:0000256" key="8">
    <source>
        <dbReference type="PROSITE-ProRule" id="PRU10052"/>
    </source>
</evidence>
<sequence>MRNMLTFSSPPLIISMTLTTLLFIITTPVDGATTIDVTSLGATPNGKTDSSKAFLSAWNSACGSTGSSTIIVPKGQFLVKTALKFNGQSCKSSGVTFDIKGTIVGPSDFKALGNTETWFAFDGVTGVSISGGTFDAKGASLWSCKRSGNGCPSGATTLRFTNSMNIVINGVTSMNSQLYHIVIDGCKNVKVQGVRVSASGSSPNTDGIHVESSMGVTILSSNIGTGDDCVSIGEGTTNLWIEDMKCGPGHGISIGSLGKEVNEAGVQNVTVKTATFTGTDNGVRIKSWGRPSNGFVRNVLFEHITMVNAKNPIIIDQNYCPDNKGCPGKASGVKISGVTYQDIHGSSATPVAVKFDCSPTYPCKDIKLEDVKLTYNNQAAQSSCVNADGSTNGVIYPKEGTMEIITTLSLLIFFIFLPPTLTKGERYNIIDFGAKPSSETDSSNALLAAWRAACNVDTSSMVPPTIYVPQGRYLVGSALVFNGRNCKPMNSNKGIVLGIEGTLVAPADYLALGHVITWLSFEYVTGVTIYGGSLDGQGAGLWACKKAYVDKRNCPNGTTTLAFTNSKDITVSGLTSVNSQLYHIVINGCQNVRLQGLRVLASGTSPNTDGIHVQLSRNVMIFNSEIATGDDCVSVGAGMTGLSIENVVCGPGHGISIGSLGKGLDEPGVQNVTVTSVTITNTQNGVRIKSWARPSNGFVRNVLFHKITMNNVQNPIIIDQNYCPKNTGCPAQDSGIKISHVTYQDIQGTSATKVAVKFECSPKYPCTNIRMENIRLRYTGQLAAMSSCVNAGGTVAGIVEPVSCIIENN</sequence>
<evidence type="ECO:0000256" key="7">
    <source>
        <dbReference type="ARBA" id="ARBA00023316"/>
    </source>
</evidence>
<keyword evidence="4" id="KW-0964">Secreted</keyword>
<name>A0A9Q1QF11_9CARY</name>
<dbReference type="Proteomes" id="UP001153076">
    <property type="component" value="Unassembled WGS sequence"/>
</dbReference>
<evidence type="ECO:0000256" key="10">
    <source>
        <dbReference type="SAM" id="SignalP"/>
    </source>
</evidence>
<dbReference type="InterPro" id="IPR000743">
    <property type="entry name" value="Glyco_hydro_28"/>
</dbReference>
<organism evidence="11 12">
    <name type="scientific">Carnegiea gigantea</name>
    <dbReference type="NCBI Taxonomy" id="171969"/>
    <lineage>
        <taxon>Eukaryota</taxon>
        <taxon>Viridiplantae</taxon>
        <taxon>Streptophyta</taxon>
        <taxon>Embryophyta</taxon>
        <taxon>Tracheophyta</taxon>
        <taxon>Spermatophyta</taxon>
        <taxon>Magnoliopsida</taxon>
        <taxon>eudicotyledons</taxon>
        <taxon>Gunneridae</taxon>
        <taxon>Pentapetalae</taxon>
        <taxon>Caryophyllales</taxon>
        <taxon>Cactineae</taxon>
        <taxon>Cactaceae</taxon>
        <taxon>Cactoideae</taxon>
        <taxon>Echinocereeae</taxon>
        <taxon>Carnegiea</taxon>
    </lineage>
</organism>
<gene>
    <name evidence="11" type="ORF">Cgig2_021793</name>
</gene>
<dbReference type="PROSITE" id="PS00502">
    <property type="entry name" value="POLYGALACTURONASE"/>
    <property type="match status" value="2"/>
</dbReference>
<comment type="similarity">
    <text evidence="2 9">Belongs to the glycosyl hydrolase 28 family.</text>
</comment>
<dbReference type="InterPro" id="IPR006626">
    <property type="entry name" value="PbH1"/>
</dbReference>
<dbReference type="Gene3D" id="2.160.20.10">
    <property type="entry name" value="Single-stranded right-handed beta-helix, Pectin lyase-like"/>
    <property type="match status" value="2"/>
</dbReference>
<dbReference type="FunFam" id="2.160.20.10:FF:000004">
    <property type="entry name" value="Pectin lyase-like superfamily protein"/>
    <property type="match status" value="2"/>
</dbReference>
<keyword evidence="12" id="KW-1185">Reference proteome</keyword>
<keyword evidence="3" id="KW-0134">Cell wall</keyword>
<accession>A0A9Q1QF11</accession>
<keyword evidence="6 9" id="KW-0326">Glycosidase</keyword>
<feature type="chain" id="PRO_5040283016" description="Polygalacturonase" evidence="10">
    <location>
        <begin position="32"/>
        <end position="809"/>
    </location>
</feature>
<keyword evidence="5 9" id="KW-0378">Hydrolase</keyword>
<protein>
    <recommendedName>
        <fullName evidence="13">Polygalacturonase</fullName>
    </recommendedName>
</protein>
<keyword evidence="7" id="KW-0961">Cell wall biogenesis/degradation</keyword>
<evidence type="ECO:0000313" key="12">
    <source>
        <dbReference type="Proteomes" id="UP001153076"/>
    </source>
</evidence>
<evidence type="ECO:0000256" key="2">
    <source>
        <dbReference type="ARBA" id="ARBA00008834"/>
    </source>
</evidence>
<reference evidence="11" key="1">
    <citation type="submission" date="2022-04" db="EMBL/GenBank/DDBJ databases">
        <title>Carnegiea gigantea Genome sequencing and assembly v2.</title>
        <authorList>
            <person name="Copetti D."/>
            <person name="Sanderson M.J."/>
            <person name="Burquez A."/>
            <person name="Wojciechowski M.F."/>
        </authorList>
    </citation>
    <scope>NUCLEOTIDE SEQUENCE</scope>
    <source>
        <strain evidence="11">SGP5-SGP5p</strain>
        <tissue evidence="11">Aerial part</tissue>
    </source>
</reference>
<dbReference type="GO" id="GO:0005975">
    <property type="term" value="P:carbohydrate metabolic process"/>
    <property type="evidence" value="ECO:0007669"/>
    <property type="project" value="InterPro"/>
</dbReference>
<evidence type="ECO:0000256" key="5">
    <source>
        <dbReference type="ARBA" id="ARBA00022801"/>
    </source>
</evidence>
<feature type="signal peptide" evidence="10">
    <location>
        <begin position="1"/>
        <end position="31"/>
    </location>
</feature>
<dbReference type="SUPFAM" id="SSF51126">
    <property type="entry name" value="Pectin lyase-like"/>
    <property type="match status" value="2"/>
</dbReference>
<evidence type="ECO:0000256" key="1">
    <source>
        <dbReference type="ARBA" id="ARBA00004191"/>
    </source>
</evidence>
<dbReference type="OrthoDB" id="187139at2759"/>
<dbReference type="Pfam" id="PF00295">
    <property type="entry name" value="Glyco_hydro_28"/>
    <property type="match status" value="2"/>
</dbReference>
<evidence type="ECO:0008006" key="13">
    <source>
        <dbReference type="Google" id="ProtNLM"/>
    </source>
</evidence>
<feature type="active site" evidence="8">
    <location>
        <position position="653"/>
    </location>
</feature>
<evidence type="ECO:0000256" key="6">
    <source>
        <dbReference type="ARBA" id="ARBA00023295"/>
    </source>
</evidence>
<dbReference type="EMBL" id="JAKOGI010000221">
    <property type="protein sequence ID" value="KAJ8439379.1"/>
    <property type="molecule type" value="Genomic_DNA"/>
</dbReference>
<dbReference type="GO" id="GO:0071555">
    <property type="term" value="P:cell wall organization"/>
    <property type="evidence" value="ECO:0007669"/>
    <property type="project" value="UniProtKB-KW"/>
</dbReference>
<comment type="caution">
    <text evidence="11">The sequence shown here is derived from an EMBL/GenBank/DDBJ whole genome shotgun (WGS) entry which is preliminary data.</text>
</comment>
<proteinExistence type="inferred from homology"/>
<dbReference type="GO" id="GO:0004650">
    <property type="term" value="F:polygalacturonase activity"/>
    <property type="evidence" value="ECO:0007669"/>
    <property type="project" value="InterPro"/>
</dbReference>